<keyword evidence="2" id="KW-1185">Reference proteome</keyword>
<protein>
    <submittedName>
        <fullName evidence="1">Phage head morphogenesis protein</fullName>
    </submittedName>
</protein>
<dbReference type="Proteomes" id="UP000464334">
    <property type="component" value="Chromosome"/>
</dbReference>
<dbReference type="EMBL" id="LR743530">
    <property type="protein sequence ID" value="CAA2409735.1"/>
    <property type="molecule type" value="Genomic_DNA"/>
</dbReference>
<accession>A0A679K1K8</accession>
<evidence type="ECO:0000313" key="1">
    <source>
        <dbReference type="EMBL" id="CAA2409735.1"/>
    </source>
</evidence>
<proteinExistence type="predicted"/>
<dbReference type="RefSeq" id="YP_010742757.1">
    <property type="nucleotide sequence ID" value="NC_073092.1"/>
</dbReference>
<dbReference type="KEGG" id="vg:79707297"/>
<evidence type="ECO:0000313" key="2">
    <source>
        <dbReference type="Proteomes" id="UP000464334"/>
    </source>
</evidence>
<sequence>MAAKDALRLFDLTVRTALLVEGVKLGQQRELNAVVAEAEKEFRKVMQRVKYEKLGQLTKAELLNLLKAVRASQSKVYGAYVKHFIKQLEEFMKEKTKLDAIILGTNSYDPEEAEPLSPTKAFNHIERTQKEKRTWPIFGLLFLPASAPLLWSRIRNTPIPANGILPEKLIAGFATTAQVSIENEVRKAYANNMQLQEAIETIALSRSATARRQGTAAVETTVGFVSETVYQAVASAIHTFYKWISVIDNATTDICRSRNLRIFRYGVGPIPPAHYNCRSTTVPLAPEVDDFKVPTLYTWLREQPREYLDDLVGSKAADAIENGGITAANFNIATIVKPAAINGLSNKAKSILTRRSDGLA</sequence>
<reference evidence="1 2" key="1">
    <citation type="submission" date="2019-12" db="EMBL/GenBank/DDBJ databases">
        <authorList>
            <person name="Ansaldi M."/>
            <person name="Clavijo F."/>
        </authorList>
    </citation>
    <scope>NUCLEOTIDE SEQUENCE [LARGE SCALE GENOMIC DNA]</scope>
</reference>
<name>A0A679K1K8_9CAUD</name>
<dbReference type="GeneID" id="79707297"/>
<organism evidence="1 2">
    <name type="scientific">Xanthomonas phage Suba</name>
    <dbReference type="NCBI Taxonomy" id="2674975"/>
    <lineage>
        <taxon>Viruses</taxon>
        <taxon>Duplodnaviria</taxon>
        <taxon>Heunggongvirae</taxon>
        <taxon>Uroviricota</taxon>
        <taxon>Caudoviricetes</taxon>
        <taxon>Stanbaylleyvirinae</taxon>
        <taxon>Subavirus</taxon>
        <taxon>Subavirus suba</taxon>
    </lineage>
</organism>